<evidence type="ECO:0000256" key="3">
    <source>
        <dbReference type="ARBA" id="ARBA00023163"/>
    </source>
</evidence>
<keyword evidence="7" id="KW-1185">Reference proteome</keyword>
<dbReference type="InterPro" id="IPR036390">
    <property type="entry name" value="WH_DNA-bd_sf"/>
</dbReference>
<dbReference type="PANTHER" id="PTHR30136">
    <property type="entry name" value="HELIX-TURN-HELIX TRANSCRIPTIONAL REGULATOR, ICLR FAMILY"/>
    <property type="match status" value="1"/>
</dbReference>
<dbReference type="Pfam" id="PF01614">
    <property type="entry name" value="IclR_C"/>
    <property type="match status" value="1"/>
</dbReference>
<dbReference type="Gene3D" id="3.30.450.40">
    <property type="match status" value="1"/>
</dbReference>
<gene>
    <name evidence="6" type="ORF">MOV08_36785</name>
</gene>
<dbReference type="InterPro" id="IPR005471">
    <property type="entry name" value="Tscrpt_reg_IclR_N"/>
</dbReference>
<dbReference type="RefSeq" id="WP_275310494.1">
    <property type="nucleotide sequence ID" value="NZ_CP095749.1"/>
</dbReference>
<keyword evidence="3" id="KW-0804">Transcription</keyword>
<dbReference type="InterPro" id="IPR036388">
    <property type="entry name" value="WH-like_DNA-bd_sf"/>
</dbReference>
<protein>
    <submittedName>
        <fullName evidence="6">Helix-turn-helix domain-containing protein</fullName>
    </submittedName>
</protein>
<keyword evidence="2" id="KW-0238">DNA-binding</keyword>
<dbReference type="PROSITE" id="PS51077">
    <property type="entry name" value="HTH_ICLR"/>
    <property type="match status" value="1"/>
</dbReference>
<evidence type="ECO:0000259" key="5">
    <source>
        <dbReference type="PROSITE" id="PS51078"/>
    </source>
</evidence>
<sequence>MHRVGVIMAELAEATVPLSLTDLTHCTGLPKTTVHRLLASMCDAGLVRRAGAGFLLGLAAPRVGVPARPSFALPRRWYLPHLVELYERTHQMVSLGVLVGDEVEFIERIYGPERLDDGAEDADRLPAALTAAGRVLLAFAQAEPPRRPGKATAGAGLARSLADIRRRRIAVHADALDTGAFRAAAPVADRAGRVVAAVEIGGGGCPGVCVTMLVEQVRRTAHALTAAARCLN</sequence>
<accession>A0ABY8AL15</accession>
<dbReference type="SMART" id="SM00346">
    <property type="entry name" value="HTH_ICLR"/>
    <property type="match status" value="1"/>
</dbReference>
<dbReference type="Pfam" id="PF09339">
    <property type="entry name" value="HTH_IclR"/>
    <property type="match status" value="1"/>
</dbReference>
<feature type="domain" description="IclR-ED" evidence="5">
    <location>
        <begin position="59"/>
        <end position="232"/>
    </location>
</feature>
<dbReference type="PANTHER" id="PTHR30136:SF35">
    <property type="entry name" value="HTH-TYPE TRANSCRIPTIONAL REGULATOR RV1719"/>
    <property type="match status" value="1"/>
</dbReference>
<proteinExistence type="predicted"/>
<feature type="domain" description="HTH iclR-type" evidence="4">
    <location>
        <begin position="1"/>
        <end position="58"/>
    </location>
</feature>
<dbReference type="SUPFAM" id="SSF55781">
    <property type="entry name" value="GAF domain-like"/>
    <property type="match status" value="1"/>
</dbReference>
<evidence type="ECO:0000313" key="6">
    <source>
        <dbReference type="EMBL" id="WEB44306.1"/>
    </source>
</evidence>
<dbReference type="Proteomes" id="UP001218629">
    <property type="component" value="Chromosome"/>
</dbReference>
<evidence type="ECO:0000256" key="2">
    <source>
        <dbReference type="ARBA" id="ARBA00023125"/>
    </source>
</evidence>
<dbReference type="SUPFAM" id="SSF46785">
    <property type="entry name" value="Winged helix' DNA-binding domain"/>
    <property type="match status" value="1"/>
</dbReference>
<name>A0ABY8AL15_9ACTN</name>
<evidence type="ECO:0000256" key="1">
    <source>
        <dbReference type="ARBA" id="ARBA00023015"/>
    </source>
</evidence>
<dbReference type="InterPro" id="IPR014757">
    <property type="entry name" value="Tscrpt_reg_IclR_C"/>
</dbReference>
<dbReference type="PROSITE" id="PS51078">
    <property type="entry name" value="ICLR_ED"/>
    <property type="match status" value="1"/>
</dbReference>
<dbReference type="InterPro" id="IPR029016">
    <property type="entry name" value="GAF-like_dom_sf"/>
</dbReference>
<evidence type="ECO:0000313" key="7">
    <source>
        <dbReference type="Proteomes" id="UP001218629"/>
    </source>
</evidence>
<reference evidence="6 7" key="1">
    <citation type="submission" date="2022-03" db="EMBL/GenBank/DDBJ databases">
        <title>Streptomyces yunnanensis P86,complete genome.</title>
        <authorList>
            <person name="Chen S."/>
            <person name="Zhang Q."/>
        </authorList>
    </citation>
    <scope>NUCLEOTIDE SEQUENCE [LARGE SCALE GENOMIC DNA]</scope>
    <source>
        <strain evidence="6 7">P86</strain>
    </source>
</reference>
<keyword evidence="1" id="KW-0805">Transcription regulation</keyword>
<dbReference type="EMBL" id="CP095749">
    <property type="protein sequence ID" value="WEB44306.1"/>
    <property type="molecule type" value="Genomic_DNA"/>
</dbReference>
<dbReference type="InterPro" id="IPR050707">
    <property type="entry name" value="HTH_MetabolicPath_Reg"/>
</dbReference>
<dbReference type="Gene3D" id="1.10.10.10">
    <property type="entry name" value="Winged helix-like DNA-binding domain superfamily/Winged helix DNA-binding domain"/>
    <property type="match status" value="1"/>
</dbReference>
<evidence type="ECO:0000259" key="4">
    <source>
        <dbReference type="PROSITE" id="PS51077"/>
    </source>
</evidence>
<organism evidence="6 7">
    <name type="scientific">Streptomyces yunnanensis</name>
    <dbReference type="NCBI Taxonomy" id="156453"/>
    <lineage>
        <taxon>Bacteria</taxon>
        <taxon>Bacillati</taxon>
        <taxon>Actinomycetota</taxon>
        <taxon>Actinomycetes</taxon>
        <taxon>Kitasatosporales</taxon>
        <taxon>Streptomycetaceae</taxon>
        <taxon>Streptomyces</taxon>
    </lineage>
</organism>